<dbReference type="GO" id="GO:0006508">
    <property type="term" value="P:proteolysis"/>
    <property type="evidence" value="ECO:0007669"/>
    <property type="project" value="UniProtKB-KW"/>
</dbReference>
<feature type="coiled-coil region" evidence="5">
    <location>
        <begin position="153"/>
        <end position="183"/>
    </location>
</feature>
<dbReference type="EMBL" id="JACHIR010000001">
    <property type="protein sequence ID" value="MBB5896185.1"/>
    <property type="molecule type" value="Genomic_DNA"/>
</dbReference>
<organism evidence="8 9">
    <name type="scientific">Kutzneria kofuensis</name>
    <dbReference type="NCBI Taxonomy" id="103725"/>
    <lineage>
        <taxon>Bacteria</taxon>
        <taxon>Bacillati</taxon>
        <taxon>Actinomycetota</taxon>
        <taxon>Actinomycetes</taxon>
        <taxon>Pseudonocardiales</taxon>
        <taxon>Pseudonocardiaceae</taxon>
        <taxon>Kutzneria</taxon>
    </lineage>
</organism>
<dbReference type="PROSITE" id="PS51935">
    <property type="entry name" value="NLPC_P60"/>
    <property type="match status" value="1"/>
</dbReference>
<dbReference type="AlphaFoldDB" id="A0A7W9KPE3"/>
<evidence type="ECO:0000313" key="9">
    <source>
        <dbReference type="Proteomes" id="UP000585638"/>
    </source>
</evidence>
<dbReference type="Proteomes" id="UP000585638">
    <property type="component" value="Unassembled WGS sequence"/>
</dbReference>
<dbReference type="Gene3D" id="3.90.1720.10">
    <property type="entry name" value="endopeptidase domain like (from Nostoc punctiforme)"/>
    <property type="match status" value="1"/>
</dbReference>
<dbReference type="PANTHER" id="PTHR47359">
    <property type="entry name" value="PEPTIDOGLYCAN DL-ENDOPEPTIDASE CWLO"/>
    <property type="match status" value="1"/>
</dbReference>
<proteinExistence type="inferred from homology"/>
<evidence type="ECO:0000256" key="2">
    <source>
        <dbReference type="ARBA" id="ARBA00022670"/>
    </source>
</evidence>
<evidence type="ECO:0000256" key="1">
    <source>
        <dbReference type="ARBA" id="ARBA00007074"/>
    </source>
</evidence>
<gene>
    <name evidence="8" type="ORF">BJ998_007381</name>
</gene>
<dbReference type="Pfam" id="PF00877">
    <property type="entry name" value="NLPC_P60"/>
    <property type="match status" value="1"/>
</dbReference>
<keyword evidence="3 8" id="KW-0378">Hydrolase</keyword>
<evidence type="ECO:0000256" key="5">
    <source>
        <dbReference type="SAM" id="Coils"/>
    </source>
</evidence>
<feature type="domain" description="NlpC/P60" evidence="7">
    <location>
        <begin position="226"/>
        <end position="344"/>
    </location>
</feature>
<evidence type="ECO:0000256" key="3">
    <source>
        <dbReference type="ARBA" id="ARBA00022801"/>
    </source>
</evidence>
<feature type="coiled-coil region" evidence="5">
    <location>
        <begin position="44"/>
        <end position="71"/>
    </location>
</feature>
<dbReference type="GO" id="GO:0008234">
    <property type="term" value="F:cysteine-type peptidase activity"/>
    <property type="evidence" value="ECO:0007669"/>
    <property type="project" value="UniProtKB-KW"/>
</dbReference>
<dbReference type="PANTHER" id="PTHR47359:SF3">
    <property type="entry name" value="NLP_P60 DOMAIN-CONTAINING PROTEIN-RELATED"/>
    <property type="match status" value="1"/>
</dbReference>
<dbReference type="InterPro" id="IPR038765">
    <property type="entry name" value="Papain-like_cys_pep_sf"/>
</dbReference>
<keyword evidence="2" id="KW-0645">Protease</keyword>
<evidence type="ECO:0000256" key="4">
    <source>
        <dbReference type="ARBA" id="ARBA00022807"/>
    </source>
</evidence>
<dbReference type="SUPFAM" id="SSF54001">
    <property type="entry name" value="Cysteine proteinases"/>
    <property type="match status" value="1"/>
</dbReference>
<dbReference type="InterPro" id="IPR051794">
    <property type="entry name" value="PG_Endopeptidase_C40"/>
</dbReference>
<feature type="signal peptide" evidence="6">
    <location>
        <begin position="1"/>
        <end position="25"/>
    </location>
</feature>
<keyword evidence="5" id="KW-0175">Coiled coil</keyword>
<name>A0A7W9KPE3_9PSEU</name>
<evidence type="ECO:0000259" key="7">
    <source>
        <dbReference type="PROSITE" id="PS51935"/>
    </source>
</evidence>
<comment type="caution">
    <text evidence="8">The sequence shown here is derived from an EMBL/GenBank/DDBJ whole genome shotgun (WGS) entry which is preliminary data.</text>
</comment>
<evidence type="ECO:0000313" key="8">
    <source>
        <dbReference type="EMBL" id="MBB5896185.1"/>
    </source>
</evidence>
<reference evidence="8 9" key="1">
    <citation type="submission" date="2020-08" db="EMBL/GenBank/DDBJ databases">
        <title>Sequencing the genomes of 1000 actinobacteria strains.</title>
        <authorList>
            <person name="Klenk H.-P."/>
        </authorList>
    </citation>
    <scope>NUCLEOTIDE SEQUENCE [LARGE SCALE GENOMIC DNA]</scope>
    <source>
        <strain evidence="8 9">DSM 43851</strain>
    </source>
</reference>
<keyword evidence="4" id="KW-0788">Thiol protease</keyword>
<keyword evidence="9" id="KW-1185">Reference proteome</keyword>
<feature type="chain" id="PRO_5031045738" evidence="6">
    <location>
        <begin position="26"/>
        <end position="344"/>
    </location>
</feature>
<dbReference type="RefSeq" id="WP_184867882.1">
    <property type="nucleotide sequence ID" value="NZ_BAAAWY010000023.1"/>
</dbReference>
<protein>
    <submittedName>
        <fullName evidence="8">Cell wall-associated NlpC family hydrolase</fullName>
    </submittedName>
</protein>
<sequence>MRKLGLRSCCVVVLAASVFPLLVPAASAGADDAPTTVAGLVGRYVDLSRQAERVNEQLLKAQEQATALRQQAVAADAAFRAADDSWKQAVRQAEQLVADRRERAALLRTMVPANSVAAVLNSGSQDEFASASILAGLVHDADDAVQAATAQTLAQTSQAREAAERQQAAAEKAAAAATATENQVSAQRADLDKRVAQVRAALNALPPDAVSLMQGGTVAPSVTVPPGAVGTALRFALAQLGKPYEWGGTGPFAYDCSGLVQAAYGAAGVRLPRVAADQALVGQRVARADVRAGDLLYFYQPVQHVALALDHNQAIQAATFGEPVKISPIDSIGPIAVIRRLVTN</sequence>
<accession>A0A7W9KPE3</accession>
<keyword evidence="6" id="KW-0732">Signal</keyword>
<dbReference type="InterPro" id="IPR000064">
    <property type="entry name" value="NLP_P60_dom"/>
</dbReference>
<evidence type="ECO:0000256" key="6">
    <source>
        <dbReference type="SAM" id="SignalP"/>
    </source>
</evidence>
<comment type="similarity">
    <text evidence="1">Belongs to the peptidase C40 family.</text>
</comment>